<dbReference type="Gene3D" id="3.40.50.1820">
    <property type="entry name" value="alpha/beta hydrolase"/>
    <property type="match status" value="1"/>
</dbReference>
<dbReference type="GO" id="GO:0016787">
    <property type="term" value="F:hydrolase activity"/>
    <property type="evidence" value="ECO:0007669"/>
    <property type="project" value="UniProtKB-KW"/>
</dbReference>
<proteinExistence type="predicted"/>
<dbReference type="Pfam" id="PF00561">
    <property type="entry name" value="Abhydrolase_1"/>
    <property type="match status" value="1"/>
</dbReference>
<reference evidence="2 3" key="1">
    <citation type="submission" date="2018-07" db="EMBL/GenBank/DDBJ databases">
        <title>Marsedoiliclastica nanhaica gen. nov. sp. nov., a novel marine hydrocarbonoclastic bacterium isolated from an in-situ enriched hydrocarbon-degrading consortium in deep-sea sediment.</title>
        <authorList>
            <person name="Dong C."/>
            <person name="Ma T."/>
            <person name="Liu R."/>
            <person name="Shao Z."/>
        </authorList>
    </citation>
    <scope>NUCLEOTIDE SEQUENCE [LARGE SCALE GENOMIC DNA]</scope>
    <source>
        <strain evidence="3">soil36-7</strain>
    </source>
</reference>
<evidence type="ECO:0000313" key="2">
    <source>
        <dbReference type="EMBL" id="QCF25256.1"/>
    </source>
</evidence>
<dbReference type="RefSeq" id="WP_136547332.1">
    <property type="nucleotide sequence ID" value="NZ_CP031093.1"/>
</dbReference>
<dbReference type="Proteomes" id="UP000298049">
    <property type="component" value="Chromosome"/>
</dbReference>
<keyword evidence="2" id="KW-0378">Hydrolase</keyword>
<dbReference type="SUPFAM" id="SSF53474">
    <property type="entry name" value="alpha/beta-Hydrolases"/>
    <property type="match status" value="1"/>
</dbReference>
<evidence type="ECO:0000259" key="1">
    <source>
        <dbReference type="Pfam" id="PF00561"/>
    </source>
</evidence>
<dbReference type="PANTHER" id="PTHR36837">
    <property type="entry name" value="POLY(3-HYDROXYALKANOATE) POLYMERASE SUBUNIT PHAC"/>
    <property type="match status" value="1"/>
</dbReference>
<keyword evidence="3" id="KW-1185">Reference proteome</keyword>
<gene>
    <name evidence="2" type="ORF">soil367_04550</name>
</gene>
<dbReference type="InterPro" id="IPR029058">
    <property type="entry name" value="AB_hydrolase_fold"/>
</dbReference>
<dbReference type="InterPro" id="IPR051321">
    <property type="entry name" value="PHA/PHB_synthase"/>
</dbReference>
<dbReference type="InterPro" id="IPR000073">
    <property type="entry name" value="AB_hydrolase_1"/>
</dbReference>
<dbReference type="KEGG" id="hmi:soil367_04550"/>
<sequence>MESTARAKPSLTEKAFWTMINAVERRLFSDRFIVSNKTPYDIIYQDGIMSVRHYLPLEEDEIQVGDTMVPVEPVRQRVPVVLVPPLAATAMIFDLLPQRSLVRYFLARGFDVYLIDWGEVEAEHHGLSLESYVLDWMPAALKAVRDDSGVKDISFFAYCMGGLLALMYTAVSQDRHVRNMVTVASPVDMHQVGIAGRVLSLVYRPAQIVSQLLNISLLDLPARFVHVPGWFNSFVFKLTNPIGSVISSLELLVNLWDREYVKEHTTVSQWFNKMVDYPGETIKGMVVHMGLNNRMARGRMRLGDQEAEFKQIRCSILAFAGEGDKLVSVRSAHKVLDIVSSEDKEFCVVPGGHAGVFAGSHAPDNTWAMGADWLLSRSS</sequence>
<dbReference type="PANTHER" id="PTHR36837:SF2">
    <property type="entry name" value="POLY(3-HYDROXYALKANOATE) POLYMERASE SUBUNIT PHAC"/>
    <property type="match status" value="1"/>
</dbReference>
<evidence type="ECO:0000313" key="3">
    <source>
        <dbReference type="Proteomes" id="UP000298049"/>
    </source>
</evidence>
<accession>A0A4P7XEG7</accession>
<dbReference type="AlphaFoldDB" id="A0A4P7XEG7"/>
<protein>
    <submittedName>
        <fullName evidence="2">Alpha/beta fold hydrolase</fullName>
    </submittedName>
</protein>
<dbReference type="OrthoDB" id="9767934at2"/>
<name>A0A4P7XEG7_9ALTE</name>
<dbReference type="EMBL" id="CP031093">
    <property type="protein sequence ID" value="QCF25256.1"/>
    <property type="molecule type" value="Genomic_DNA"/>
</dbReference>
<organism evidence="2 3">
    <name type="scientific">Hydrocarboniclastica marina</name>
    <dbReference type="NCBI Taxonomy" id="2259620"/>
    <lineage>
        <taxon>Bacteria</taxon>
        <taxon>Pseudomonadati</taxon>
        <taxon>Pseudomonadota</taxon>
        <taxon>Gammaproteobacteria</taxon>
        <taxon>Alteromonadales</taxon>
        <taxon>Alteromonadaceae</taxon>
        <taxon>Hydrocarboniclastica</taxon>
    </lineage>
</organism>
<feature type="domain" description="AB hydrolase-1" evidence="1">
    <location>
        <begin position="79"/>
        <end position="191"/>
    </location>
</feature>